<dbReference type="PANTHER" id="PTHR33332">
    <property type="entry name" value="REVERSE TRANSCRIPTASE DOMAIN-CONTAINING PROTEIN"/>
    <property type="match status" value="1"/>
</dbReference>
<name>A0AAN7MW13_MYCAM</name>
<evidence type="ECO:0000313" key="3">
    <source>
        <dbReference type="Proteomes" id="UP001333110"/>
    </source>
</evidence>
<reference evidence="2 3" key="1">
    <citation type="journal article" date="2023" name="J. Hered.">
        <title>Chromosome-level genome of the wood stork (Mycteria americana) provides insight into avian chromosome evolution.</title>
        <authorList>
            <person name="Flamio R. Jr."/>
            <person name="Ramstad K.M."/>
        </authorList>
    </citation>
    <scope>NUCLEOTIDE SEQUENCE [LARGE SCALE GENOMIC DNA]</scope>
    <source>
        <strain evidence="2">JAX WOST 10</strain>
    </source>
</reference>
<dbReference type="Pfam" id="PF00078">
    <property type="entry name" value="RVT_1"/>
    <property type="match status" value="1"/>
</dbReference>
<evidence type="ECO:0000259" key="1">
    <source>
        <dbReference type="PROSITE" id="PS50878"/>
    </source>
</evidence>
<sequence length="170" mass="19144">MDRLSVVLSFFHITETKLNNQRSTDGIKLLCEINGFFPVKGVKAVVENGVQSSWRPVTSGVPQGSVLGPVLFNIFINDLDEGIKRTLTKFADDAKLRGSVDLLEGRQALQRDLDRLHRWAKVNCMRFNKAQCQVLHLGHSNPMQRYRLGAEWLESCQAEKDLGECWSTAA</sequence>
<protein>
    <recommendedName>
        <fullName evidence="1">Reverse transcriptase domain-containing protein</fullName>
    </recommendedName>
</protein>
<proteinExistence type="predicted"/>
<dbReference type="InterPro" id="IPR000477">
    <property type="entry name" value="RT_dom"/>
</dbReference>
<dbReference type="Proteomes" id="UP001333110">
    <property type="component" value="Unassembled WGS sequence"/>
</dbReference>
<dbReference type="AlphaFoldDB" id="A0AAN7MW13"/>
<comment type="caution">
    <text evidence="2">The sequence shown here is derived from an EMBL/GenBank/DDBJ whole genome shotgun (WGS) entry which is preliminary data.</text>
</comment>
<keyword evidence="3" id="KW-1185">Reference proteome</keyword>
<accession>A0AAN7MW13</accession>
<evidence type="ECO:0000313" key="2">
    <source>
        <dbReference type="EMBL" id="KAK4814677.1"/>
    </source>
</evidence>
<dbReference type="PROSITE" id="PS50878">
    <property type="entry name" value="RT_POL"/>
    <property type="match status" value="1"/>
</dbReference>
<gene>
    <name evidence="2" type="ORF">QYF61_025503</name>
</gene>
<organism evidence="2 3">
    <name type="scientific">Mycteria americana</name>
    <name type="common">Wood stork</name>
    <dbReference type="NCBI Taxonomy" id="33587"/>
    <lineage>
        <taxon>Eukaryota</taxon>
        <taxon>Metazoa</taxon>
        <taxon>Chordata</taxon>
        <taxon>Craniata</taxon>
        <taxon>Vertebrata</taxon>
        <taxon>Euteleostomi</taxon>
        <taxon>Archelosauria</taxon>
        <taxon>Archosauria</taxon>
        <taxon>Dinosauria</taxon>
        <taxon>Saurischia</taxon>
        <taxon>Theropoda</taxon>
        <taxon>Coelurosauria</taxon>
        <taxon>Aves</taxon>
        <taxon>Neognathae</taxon>
        <taxon>Neoaves</taxon>
        <taxon>Aequornithes</taxon>
        <taxon>Ciconiiformes</taxon>
        <taxon>Ciconiidae</taxon>
        <taxon>Mycteria</taxon>
    </lineage>
</organism>
<feature type="domain" description="Reverse transcriptase" evidence="1">
    <location>
        <begin position="1"/>
        <end position="157"/>
    </location>
</feature>
<dbReference type="EMBL" id="JAUNZN010000011">
    <property type="protein sequence ID" value="KAK4814677.1"/>
    <property type="molecule type" value="Genomic_DNA"/>
</dbReference>